<gene>
    <name evidence="4" type="ORF">POBO1169_LOCUS4713</name>
</gene>
<feature type="domain" description="JmjC" evidence="3">
    <location>
        <begin position="211"/>
        <end position="375"/>
    </location>
</feature>
<dbReference type="InterPro" id="IPR003347">
    <property type="entry name" value="JmjC_dom"/>
</dbReference>
<organism evidence="4">
    <name type="scientific">Pyramimonas obovata</name>
    <dbReference type="NCBI Taxonomy" id="1411642"/>
    <lineage>
        <taxon>Eukaryota</taxon>
        <taxon>Viridiplantae</taxon>
        <taxon>Chlorophyta</taxon>
        <taxon>Pyramimonadophyceae</taxon>
        <taxon>Pyramimonadales</taxon>
        <taxon>Pyramimonadaceae</taxon>
        <taxon>Pyramimonas</taxon>
        <taxon>Pyramimonas incertae sedis</taxon>
    </lineage>
</organism>
<evidence type="ECO:0000259" key="3">
    <source>
        <dbReference type="PROSITE" id="PS51184"/>
    </source>
</evidence>
<proteinExistence type="inferred from homology"/>
<sequence length="427" mass="46079">MPIANSSRMRVESTVGVLGSQQLLQAVEKLLDGELAAPVRLQHHRCQPHDDSSNTPKLERTCSDCPCTNASSKQPGRAAWCPRPTTPAPQSIMPVATFASRVNAHVHPEEPELLYWQWRGLPAPRCPDLHPPSPVLAPSRRPDPPPQGWTPETPQPLNLVPDPVQSRSGSSELWAPARDPSRPSGCVARKRKLEPGAGAGDEEQRIGTAAASQQPTRDDAADPLEGLPPGLRTFLAEVVEPLAAPAFLARAAVRQRNVWWGRSVTSRLHFDAMDNLYTMVHGVKTFHLYPPGAVRPEPWHADRLNNQASAGSVLAPNLAASTLSPLAVQLAPGDSLFIPSGWWHEVFTVHGSALAVNSFLEPAPLTRLRPTILHLASDRFAKWVNSVAEEGADRVVQGLDSVAEEAHSVVAEGGHSAAEGRVASQRP</sequence>
<evidence type="ECO:0000256" key="1">
    <source>
        <dbReference type="ARBA" id="ARBA00006801"/>
    </source>
</evidence>
<name>A0A7S0QY96_9CHLO</name>
<dbReference type="InterPro" id="IPR041667">
    <property type="entry name" value="Cupin_8"/>
</dbReference>
<dbReference type="Pfam" id="PF13621">
    <property type="entry name" value="Cupin_8"/>
    <property type="match status" value="1"/>
</dbReference>
<dbReference type="EMBL" id="HBFA01008961">
    <property type="protein sequence ID" value="CAD8656986.1"/>
    <property type="molecule type" value="Transcribed_RNA"/>
</dbReference>
<dbReference type="Gene3D" id="2.60.120.650">
    <property type="entry name" value="Cupin"/>
    <property type="match status" value="1"/>
</dbReference>
<evidence type="ECO:0000313" key="4">
    <source>
        <dbReference type="EMBL" id="CAD8656986.1"/>
    </source>
</evidence>
<dbReference type="PANTHER" id="PTHR12461">
    <property type="entry name" value="HYPOXIA-INDUCIBLE FACTOR 1 ALPHA INHIBITOR-RELATED"/>
    <property type="match status" value="1"/>
</dbReference>
<dbReference type="SUPFAM" id="SSF51197">
    <property type="entry name" value="Clavaminate synthase-like"/>
    <property type="match status" value="1"/>
</dbReference>
<feature type="region of interest" description="Disordered" evidence="2">
    <location>
        <begin position="129"/>
        <end position="221"/>
    </location>
</feature>
<reference evidence="4" key="1">
    <citation type="submission" date="2021-01" db="EMBL/GenBank/DDBJ databases">
        <authorList>
            <person name="Corre E."/>
            <person name="Pelletier E."/>
            <person name="Niang G."/>
            <person name="Scheremetjew M."/>
            <person name="Finn R."/>
            <person name="Kale V."/>
            <person name="Holt S."/>
            <person name="Cochrane G."/>
            <person name="Meng A."/>
            <person name="Brown T."/>
            <person name="Cohen L."/>
        </authorList>
    </citation>
    <scope>NUCLEOTIDE SEQUENCE</scope>
    <source>
        <strain evidence="4">CCMP722</strain>
    </source>
</reference>
<protein>
    <recommendedName>
        <fullName evidence="3">JmjC domain-containing protein</fullName>
    </recommendedName>
</protein>
<dbReference type="AlphaFoldDB" id="A0A7S0QY96"/>
<comment type="similarity">
    <text evidence="1">Belongs to the JARID1 histone demethylase family.</text>
</comment>
<evidence type="ECO:0000256" key="2">
    <source>
        <dbReference type="SAM" id="MobiDB-lite"/>
    </source>
</evidence>
<dbReference type="PROSITE" id="PS51184">
    <property type="entry name" value="JMJC"/>
    <property type="match status" value="1"/>
</dbReference>
<dbReference type="PANTHER" id="PTHR12461:SF105">
    <property type="entry name" value="HYPOXIA-INDUCIBLE FACTOR 1-ALPHA INHIBITOR"/>
    <property type="match status" value="1"/>
</dbReference>
<accession>A0A7S0QY96</accession>